<organism evidence="1">
    <name type="scientific">viral metagenome</name>
    <dbReference type="NCBI Taxonomy" id="1070528"/>
    <lineage>
        <taxon>unclassified sequences</taxon>
        <taxon>metagenomes</taxon>
        <taxon>organismal metagenomes</taxon>
    </lineage>
</organism>
<sequence length="138" mass="15226">MTNTEINGLSKKRQDTAQRIITALKETRGLLTMAARKAGVSYTTVKRYATEFPSIKEAVQESKESMVDFAEGKLFEKISKGDTACIIFYLKTQGKGRGYIERQEFTGEGGGPVKHEITVVSETAKKLTEEVLNGKGTE</sequence>
<dbReference type="EMBL" id="MT142353">
    <property type="protein sequence ID" value="QJA78771.1"/>
    <property type="molecule type" value="Genomic_DNA"/>
</dbReference>
<reference evidence="1" key="1">
    <citation type="submission" date="2020-03" db="EMBL/GenBank/DDBJ databases">
        <title>The deep terrestrial virosphere.</title>
        <authorList>
            <person name="Holmfeldt K."/>
            <person name="Nilsson E."/>
            <person name="Simone D."/>
            <person name="Lopez-Fernandez M."/>
            <person name="Wu X."/>
            <person name="de Brujin I."/>
            <person name="Lundin D."/>
            <person name="Andersson A."/>
            <person name="Bertilsson S."/>
            <person name="Dopson M."/>
        </authorList>
    </citation>
    <scope>NUCLEOTIDE SEQUENCE</scope>
    <source>
        <strain evidence="1">MM415A00985</strain>
    </source>
</reference>
<evidence type="ECO:0000313" key="1">
    <source>
        <dbReference type="EMBL" id="QJA78771.1"/>
    </source>
</evidence>
<name>A0A6M3KAU5_9ZZZZ</name>
<gene>
    <name evidence="1" type="ORF">MM415A00985_0006</name>
</gene>
<dbReference type="AlphaFoldDB" id="A0A6M3KAU5"/>
<proteinExistence type="predicted"/>
<protein>
    <submittedName>
        <fullName evidence="1">Uncharacterized protein</fullName>
    </submittedName>
</protein>
<accession>A0A6M3KAU5</accession>